<dbReference type="Proteomes" id="UP000035553">
    <property type="component" value="Unassembled WGS sequence"/>
</dbReference>
<proteinExistence type="predicted"/>
<evidence type="ECO:0000313" key="2">
    <source>
        <dbReference type="Proteomes" id="UP000035553"/>
    </source>
</evidence>
<dbReference type="EMBL" id="AFVQ02000017">
    <property type="protein sequence ID" value="KLI03701.1"/>
    <property type="molecule type" value="Genomic_DNA"/>
</dbReference>
<comment type="caution">
    <text evidence="1">The sequence shown here is derived from an EMBL/GenBank/DDBJ whole genome shotgun (WGS) entry which is preliminary data.</text>
</comment>
<dbReference type="AlphaFoldDB" id="A0A0U1QSE3"/>
<name>A0A0U1QSE3_9BACL</name>
<evidence type="ECO:0000313" key="1">
    <source>
        <dbReference type="EMBL" id="KLI03701.1"/>
    </source>
</evidence>
<dbReference type="RefSeq" id="WP_010025481.1">
    <property type="nucleotide sequence ID" value="NZ_AFVQ02000017.1"/>
</dbReference>
<organism evidence="1 2">
    <name type="scientific">Sporolactobacillus inulinus CASD</name>
    <dbReference type="NCBI Taxonomy" id="1069536"/>
    <lineage>
        <taxon>Bacteria</taxon>
        <taxon>Bacillati</taxon>
        <taxon>Bacillota</taxon>
        <taxon>Bacilli</taxon>
        <taxon>Bacillales</taxon>
        <taxon>Sporolactobacillaceae</taxon>
        <taxon>Sporolactobacillus</taxon>
    </lineage>
</organism>
<protein>
    <submittedName>
        <fullName evidence="1">Uncharacterized protein</fullName>
    </submittedName>
</protein>
<gene>
    <name evidence="1" type="ORF">SINU_01290</name>
</gene>
<sequence>MRSCFRMIKRWDLIIVAILILISFLPIALFSAVQAKTATNPAASRVAVITQDNKVIKKIQLTENKRTYQFVIHSGDGDEDTVEVQKSRIRVKSATCPDQVCVLTGFIDQPGETIVCLPYHLVIEIQSDNEPPQDIIVSS</sequence>
<dbReference type="Gene3D" id="2.60.320.10">
    <property type="entry name" value="N-utilization substance G protein NusG, insert domain"/>
    <property type="match status" value="1"/>
</dbReference>
<dbReference type="Pfam" id="PF07009">
    <property type="entry name" value="NusG_II"/>
    <property type="match status" value="1"/>
</dbReference>
<reference evidence="1 2" key="1">
    <citation type="journal article" date="2011" name="J. Bacteriol.">
        <title>Draft genome sequence of Sporolactobacillus inulinus strain CASD, an efficient D-lactic acid-producing bacterium with high-concentration lactate tolerance capability.</title>
        <authorList>
            <person name="Yu B."/>
            <person name="Su F."/>
            <person name="Wang L."/>
            <person name="Xu K."/>
            <person name="Zhao B."/>
            <person name="Xu P."/>
        </authorList>
    </citation>
    <scope>NUCLEOTIDE SEQUENCE [LARGE SCALE GENOMIC DNA]</scope>
    <source>
        <strain evidence="1 2">CASD</strain>
    </source>
</reference>
<dbReference type="CDD" id="cd09911">
    <property type="entry name" value="Lin0431_like"/>
    <property type="match status" value="1"/>
</dbReference>
<dbReference type="OrthoDB" id="47603at2"/>
<accession>A0A0U1QSE3</accession>
<dbReference type="STRING" id="1069536.SINU_01290"/>
<dbReference type="InterPro" id="IPR038690">
    <property type="entry name" value="NusG_2_sf"/>
</dbReference>
<keyword evidence="2" id="KW-1185">Reference proteome</keyword>